<dbReference type="PANTHER" id="PTHR36503">
    <property type="entry name" value="BLR2520 PROTEIN"/>
    <property type="match status" value="1"/>
</dbReference>
<feature type="domain" description="VOC" evidence="1">
    <location>
        <begin position="3"/>
        <end position="127"/>
    </location>
</feature>
<reference evidence="3" key="1">
    <citation type="submission" date="2015-09" db="EMBL/GenBank/DDBJ databases">
        <title>Complete genome of Arthrobacter alpinus strain R3.8.</title>
        <authorList>
            <person name="See-Too W.S."/>
            <person name="Chan K.G."/>
        </authorList>
    </citation>
    <scope>NUCLEOTIDE SEQUENCE [LARGE SCALE GENOMIC DNA]</scope>
    <source>
        <strain evidence="3">R3.8</strain>
    </source>
</reference>
<evidence type="ECO:0000313" key="2">
    <source>
        <dbReference type="EMBL" id="ALE93091.1"/>
    </source>
</evidence>
<dbReference type="OrthoDB" id="4265398at2"/>
<keyword evidence="3" id="KW-1185">Reference proteome</keyword>
<gene>
    <name evidence="2" type="ORF">AOC05_13485</name>
</gene>
<evidence type="ECO:0000259" key="1">
    <source>
        <dbReference type="PROSITE" id="PS51819"/>
    </source>
</evidence>
<dbReference type="InterPro" id="IPR029068">
    <property type="entry name" value="Glyas_Bleomycin-R_OHBP_Dase"/>
</dbReference>
<dbReference type="RefSeq" id="WP_062007677.1">
    <property type="nucleotide sequence ID" value="NZ_CP012677.1"/>
</dbReference>
<dbReference type="Pfam" id="PF00903">
    <property type="entry name" value="Glyoxalase"/>
    <property type="match status" value="1"/>
</dbReference>
<dbReference type="SUPFAM" id="SSF54593">
    <property type="entry name" value="Glyoxalase/Bleomycin resistance protein/Dihydroxybiphenyl dioxygenase"/>
    <property type="match status" value="1"/>
</dbReference>
<organism evidence="2 3">
    <name type="scientific">Arthrobacter alpinus</name>
    <dbReference type="NCBI Taxonomy" id="656366"/>
    <lineage>
        <taxon>Bacteria</taxon>
        <taxon>Bacillati</taxon>
        <taxon>Actinomycetota</taxon>
        <taxon>Actinomycetes</taxon>
        <taxon>Micrococcales</taxon>
        <taxon>Micrococcaceae</taxon>
        <taxon>Arthrobacter</taxon>
    </lineage>
</organism>
<accession>A0A0M4QR52</accession>
<name>A0A0M4QR52_9MICC</name>
<evidence type="ECO:0000313" key="3">
    <source>
        <dbReference type="Proteomes" id="UP000062833"/>
    </source>
</evidence>
<dbReference type="PROSITE" id="PS51819">
    <property type="entry name" value="VOC"/>
    <property type="match status" value="1"/>
</dbReference>
<dbReference type="PANTHER" id="PTHR36503:SF2">
    <property type="entry name" value="BLR2408 PROTEIN"/>
    <property type="match status" value="1"/>
</dbReference>
<sequence length="148" mass="16477">MATQLFINLPTKDLDVSKAFFSGLGWRIEPNFTDEKAACIVIDASIFLMVLTHDFFATFTDKPIADPAQVQQVQTALSCETREDVDAMLEKALASGGKEPRPAQDMGFMYSRDFEDPDGNWFSILWMDPKAAEQGPEAFMAQQQENGA</sequence>
<dbReference type="KEGG" id="aaq:AOC05_13485"/>
<dbReference type="EMBL" id="CP012677">
    <property type="protein sequence ID" value="ALE93091.1"/>
    <property type="molecule type" value="Genomic_DNA"/>
</dbReference>
<dbReference type="InterPro" id="IPR037523">
    <property type="entry name" value="VOC_core"/>
</dbReference>
<dbReference type="Gene3D" id="3.10.180.10">
    <property type="entry name" value="2,3-Dihydroxybiphenyl 1,2-Dioxygenase, domain 1"/>
    <property type="match status" value="1"/>
</dbReference>
<dbReference type="Proteomes" id="UP000062833">
    <property type="component" value="Chromosome"/>
</dbReference>
<dbReference type="InterPro" id="IPR004360">
    <property type="entry name" value="Glyas_Fos-R_dOase_dom"/>
</dbReference>
<dbReference type="AlphaFoldDB" id="A0A0M4QR52"/>
<protein>
    <submittedName>
        <fullName evidence="2">Glyoxalase</fullName>
    </submittedName>
</protein>
<proteinExistence type="predicted"/>
<dbReference type="PATRIC" id="fig|656366.3.peg.2910"/>